<dbReference type="EMBL" id="KE651167">
    <property type="protein sequence ID" value="EEB08254.1"/>
    <property type="molecule type" value="Genomic_DNA"/>
</dbReference>
<evidence type="ECO:0000313" key="9">
    <source>
        <dbReference type="EMBL" id="EEB08254.1"/>
    </source>
</evidence>
<feature type="transmembrane region" description="Helical" evidence="7">
    <location>
        <begin position="529"/>
        <end position="553"/>
    </location>
</feature>
<keyword evidence="11" id="KW-1185">Reference proteome</keyword>
<feature type="domain" description="Amino acid transporter transmembrane" evidence="8">
    <location>
        <begin position="270"/>
        <end position="650"/>
    </location>
</feature>
<reference evidence="9 11" key="1">
    <citation type="journal article" date="2011" name="Science">
        <title>Comparative functional genomics of the fission yeasts.</title>
        <authorList>
            <person name="Rhind N."/>
            <person name="Chen Z."/>
            <person name="Yassour M."/>
            <person name="Thompson D.A."/>
            <person name="Haas B.J."/>
            <person name="Habib N."/>
            <person name="Wapinski I."/>
            <person name="Roy S."/>
            <person name="Lin M.F."/>
            <person name="Heiman D.I."/>
            <person name="Young S.K."/>
            <person name="Furuya K."/>
            <person name="Guo Y."/>
            <person name="Pidoux A."/>
            <person name="Chen H.M."/>
            <person name="Robbertse B."/>
            <person name="Goldberg J.M."/>
            <person name="Aoki K."/>
            <person name="Bayne E.H."/>
            <person name="Berlin A.M."/>
            <person name="Desjardins C.A."/>
            <person name="Dobbs E."/>
            <person name="Dukaj L."/>
            <person name="Fan L."/>
            <person name="FitzGerald M.G."/>
            <person name="French C."/>
            <person name="Gujja S."/>
            <person name="Hansen K."/>
            <person name="Keifenheim D."/>
            <person name="Levin J.Z."/>
            <person name="Mosher R.A."/>
            <person name="Mueller C.A."/>
            <person name="Pfiffner J."/>
            <person name="Priest M."/>
            <person name="Russ C."/>
            <person name="Smialowska A."/>
            <person name="Swoboda P."/>
            <person name="Sykes S.M."/>
            <person name="Vaughn M."/>
            <person name="Vengrova S."/>
            <person name="Yoder R."/>
            <person name="Zeng Q."/>
            <person name="Allshire R."/>
            <person name="Baulcombe D."/>
            <person name="Birren B.W."/>
            <person name="Brown W."/>
            <person name="Ekwall K."/>
            <person name="Kellis M."/>
            <person name="Leatherwood J."/>
            <person name="Levin H."/>
            <person name="Margalit H."/>
            <person name="Martienssen R."/>
            <person name="Nieduszynski C.A."/>
            <person name="Spatafora J.W."/>
            <person name="Friedman N."/>
            <person name="Dalgaard J.Z."/>
            <person name="Baumann P."/>
            <person name="Niki H."/>
            <person name="Regev A."/>
            <person name="Nusbaum C."/>
        </authorList>
    </citation>
    <scope>NUCLEOTIDE SEQUENCE [LARGE SCALE GENOMIC DNA]</scope>
    <source>
        <strain evidence="11">yFS275 / FY16936</strain>
    </source>
</reference>
<gene>
    <name evidence="10" type="primary">avt3</name>
    <name evidence="9" type="ORF">SJAG_03400</name>
</gene>
<comment type="similarity">
    <text evidence="2">Belongs to the amino acid/polyamine transporter 2 family.</text>
</comment>
<dbReference type="GO" id="GO:0005774">
    <property type="term" value="C:vacuolar membrane"/>
    <property type="evidence" value="ECO:0000318"/>
    <property type="project" value="GO_Central"/>
</dbReference>
<feature type="compositionally biased region" description="Acidic residues" evidence="6">
    <location>
        <begin position="224"/>
        <end position="240"/>
    </location>
</feature>
<dbReference type="JaponicusDB" id="SJAG_03400">
    <property type="gene designation" value="avt3"/>
</dbReference>
<sequence>MSGVSNINIKRKQGQWDTDEPKNNSFSSRQHQIYRLSQSPLVNGDYFLRHNDSSGALGSSVKSTTYYGSMGQGKQLTMKPSFVSMANTGRLSTDETFESAENPDIVRRHLGTADGNWDEFSSLNLQGGDIHRQVYRWQEEMDQKAQIRRGRSHSFSAQDVTEPLQVNVNIGDLKKAGGMRRNFIQAKASTNSFQNPQATPYQPTFLNRNFIEFLSVYGHFAGEELSEEDEDDEEQEEEAETLAPHWHAAGTQESQPLLHPRRHAPPVKGQASAGKAVLLLLKSFVGTGVLFLPKAFQLGGLAFSTITMLVVAVMSLICFNLLISTRNKIPGSFGDIGGVLFGRHMRFAILASIVVSQIGFASAYISFVASTLQACFKAISATGKEYDIVLFIVFQFFVFAPLSMVRKLTKLSATALIADFFILLGILYLYFWDVLTLATQGIADVVLFNKTEFSLFIGVAIFTYEGICLILPIQEQMANPQKLPKVLSGVMLAITILFISIGVLSYAAFGSEVQTVVILNMPQSGFTVLIQFLYAIAILLSTPLQLFPAIAIIEQSIFTRSGKRNKKVKWRKNYLRVTLVFIAILIAWGGSAHLDEFVSMVGSVCCIPLIYIYPPMLHYKACARGFWSKALDVLIGLIGTVSIIFTAYMTLV</sequence>
<feature type="transmembrane region" description="Helical" evidence="7">
    <location>
        <begin position="626"/>
        <end position="649"/>
    </location>
</feature>
<feature type="transmembrane region" description="Helical" evidence="7">
    <location>
        <begin position="302"/>
        <end position="323"/>
    </location>
</feature>
<feature type="transmembrane region" description="Helical" evidence="7">
    <location>
        <begin position="453"/>
        <end position="474"/>
    </location>
</feature>
<evidence type="ECO:0000256" key="6">
    <source>
        <dbReference type="SAM" id="MobiDB-lite"/>
    </source>
</evidence>
<evidence type="ECO:0000256" key="1">
    <source>
        <dbReference type="ARBA" id="ARBA00004141"/>
    </source>
</evidence>
<dbReference type="GO" id="GO:0000329">
    <property type="term" value="C:fungal-type vacuole membrane"/>
    <property type="evidence" value="ECO:0007669"/>
    <property type="project" value="EnsemblFungi"/>
</dbReference>
<dbReference type="GO" id="GO:0005290">
    <property type="term" value="F:L-histidine transmembrane transporter activity"/>
    <property type="evidence" value="ECO:0007669"/>
    <property type="project" value="EnsemblFungi"/>
</dbReference>
<evidence type="ECO:0000256" key="5">
    <source>
        <dbReference type="ARBA" id="ARBA00023136"/>
    </source>
</evidence>
<dbReference type="Pfam" id="PF01490">
    <property type="entry name" value="Aa_trans"/>
    <property type="match status" value="1"/>
</dbReference>
<evidence type="ECO:0000256" key="2">
    <source>
        <dbReference type="ARBA" id="ARBA00008066"/>
    </source>
</evidence>
<dbReference type="OrthoDB" id="1684102at2759"/>
<dbReference type="GO" id="GO:0005302">
    <property type="term" value="F:L-tyrosine transmembrane transporter activity"/>
    <property type="evidence" value="ECO:0007669"/>
    <property type="project" value="EnsemblFungi"/>
</dbReference>
<dbReference type="GO" id="GO:0089708">
    <property type="term" value="P:L-histidine transmembrane export from vacuole"/>
    <property type="evidence" value="ECO:0007669"/>
    <property type="project" value="EnsemblFungi"/>
</dbReference>
<evidence type="ECO:0000259" key="8">
    <source>
        <dbReference type="Pfam" id="PF01490"/>
    </source>
</evidence>
<dbReference type="GO" id="GO:0015179">
    <property type="term" value="F:L-amino acid transmembrane transporter activity"/>
    <property type="evidence" value="ECO:0000318"/>
    <property type="project" value="GO_Central"/>
</dbReference>
<keyword evidence="5 7" id="KW-0472">Membrane</keyword>
<feature type="transmembrane region" description="Helical" evidence="7">
    <location>
        <begin position="486"/>
        <end position="509"/>
    </location>
</feature>
<dbReference type="GO" id="GO:0015824">
    <property type="term" value="P:proline transport"/>
    <property type="evidence" value="ECO:0007669"/>
    <property type="project" value="EnsemblFungi"/>
</dbReference>
<dbReference type="VEuPathDB" id="FungiDB:SJAG_03400"/>
<evidence type="ECO:0000256" key="7">
    <source>
        <dbReference type="SAM" id="Phobius"/>
    </source>
</evidence>
<feature type="transmembrane region" description="Helical" evidence="7">
    <location>
        <begin position="412"/>
        <end position="431"/>
    </location>
</feature>
<dbReference type="OMA" id="QESMKQP"/>
<feature type="transmembrane region" description="Helical" evidence="7">
    <location>
        <begin position="597"/>
        <end position="614"/>
    </location>
</feature>
<name>B6K447_SCHJY</name>
<dbReference type="RefSeq" id="XP_002174547.1">
    <property type="nucleotide sequence ID" value="XM_002174511.2"/>
</dbReference>
<evidence type="ECO:0000313" key="11">
    <source>
        <dbReference type="Proteomes" id="UP000001744"/>
    </source>
</evidence>
<dbReference type="eggNOG" id="KOG1304">
    <property type="taxonomic scope" value="Eukaryota"/>
</dbReference>
<evidence type="ECO:0000256" key="4">
    <source>
        <dbReference type="ARBA" id="ARBA00022989"/>
    </source>
</evidence>
<dbReference type="PANTHER" id="PTHR22950:SF666">
    <property type="entry name" value="VACUOLAR AMINO ACID TRANSPORTER 4"/>
    <property type="match status" value="1"/>
</dbReference>
<comment type="subcellular location">
    <subcellularLocation>
        <location evidence="1">Membrane</location>
        <topology evidence="1">Multi-pass membrane protein</topology>
    </subcellularLocation>
</comment>
<feature type="transmembrane region" description="Helical" evidence="7">
    <location>
        <begin position="388"/>
        <end position="405"/>
    </location>
</feature>
<dbReference type="Proteomes" id="UP000001744">
    <property type="component" value="Unassembled WGS sequence"/>
</dbReference>
<dbReference type="GeneID" id="7050124"/>
<dbReference type="GO" id="GO:0015189">
    <property type="term" value="F:L-lysine transmembrane transporter activity"/>
    <property type="evidence" value="ECO:0007669"/>
    <property type="project" value="EnsemblFungi"/>
</dbReference>
<organism evidence="9 11">
    <name type="scientific">Schizosaccharomyces japonicus (strain yFS275 / FY16936)</name>
    <name type="common">Fission yeast</name>
    <dbReference type="NCBI Taxonomy" id="402676"/>
    <lineage>
        <taxon>Eukaryota</taxon>
        <taxon>Fungi</taxon>
        <taxon>Dikarya</taxon>
        <taxon>Ascomycota</taxon>
        <taxon>Taphrinomycotina</taxon>
        <taxon>Schizosaccharomycetes</taxon>
        <taxon>Schizosaccharomycetales</taxon>
        <taxon>Schizosaccharomycetaceae</taxon>
        <taxon>Schizosaccharomyces</taxon>
    </lineage>
</organism>
<feature type="transmembrane region" description="Helical" evidence="7">
    <location>
        <begin position="574"/>
        <end position="591"/>
    </location>
</feature>
<dbReference type="GO" id="GO:0061459">
    <property type="term" value="F:L-arginine transmembrane transporter activity"/>
    <property type="evidence" value="ECO:0007669"/>
    <property type="project" value="EnsemblFungi"/>
</dbReference>
<dbReference type="PANTHER" id="PTHR22950">
    <property type="entry name" value="AMINO ACID TRANSPORTER"/>
    <property type="match status" value="1"/>
</dbReference>
<dbReference type="STRING" id="402676.B6K447"/>
<evidence type="ECO:0000313" key="10">
    <source>
        <dbReference type="JaponicusDB" id="SJAG_03400"/>
    </source>
</evidence>
<keyword evidence="4 7" id="KW-1133">Transmembrane helix</keyword>
<feature type="transmembrane region" description="Helical" evidence="7">
    <location>
        <begin position="347"/>
        <end position="368"/>
    </location>
</feature>
<dbReference type="GO" id="GO:0089707">
    <property type="term" value="P:L-lysine transmembrane export from vacuole"/>
    <property type="evidence" value="ECO:0007669"/>
    <property type="project" value="EnsemblFungi"/>
</dbReference>
<dbReference type="GO" id="GO:0015188">
    <property type="term" value="F:L-isoleucine transmembrane transporter activity"/>
    <property type="evidence" value="ECO:0007669"/>
    <property type="project" value="EnsemblFungi"/>
</dbReference>
<dbReference type="GO" id="GO:1990818">
    <property type="term" value="P:L-arginine transmembrane export from vacuole"/>
    <property type="evidence" value="ECO:0007669"/>
    <property type="project" value="EnsemblFungi"/>
</dbReference>
<dbReference type="HOGENOM" id="CLU_009646_3_2_1"/>
<keyword evidence="3 7" id="KW-0812">Transmembrane</keyword>
<evidence type="ECO:0000256" key="3">
    <source>
        <dbReference type="ARBA" id="ARBA00022692"/>
    </source>
</evidence>
<proteinExistence type="inferred from homology"/>
<feature type="region of interest" description="Disordered" evidence="6">
    <location>
        <begin position="224"/>
        <end position="265"/>
    </location>
</feature>
<feature type="region of interest" description="Disordered" evidence="6">
    <location>
        <begin position="1"/>
        <end position="30"/>
    </location>
</feature>
<accession>B6K447</accession>
<dbReference type="AlphaFoldDB" id="B6K447"/>
<dbReference type="GO" id="GO:0003333">
    <property type="term" value="P:amino acid transmembrane transport"/>
    <property type="evidence" value="ECO:0000318"/>
    <property type="project" value="GO_Central"/>
</dbReference>
<dbReference type="InterPro" id="IPR013057">
    <property type="entry name" value="AA_transpt_TM"/>
</dbReference>
<dbReference type="GO" id="GO:0015186">
    <property type="term" value="F:L-glutamine transmembrane transporter activity"/>
    <property type="evidence" value="ECO:0007669"/>
    <property type="project" value="EnsemblFungi"/>
</dbReference>
<protein>
    <submittedName>
        <fullName evidence="9">Vacuolar amino acid efflux transporter Avt3</fullName>
    </submittedName>
</protein>